<evidence type="ECO:0000256" key="2">
    <source>
        <dbReference type="ARBA" id="ARBA00009127"/>
    </source>
</evidence>
<dbReference type="PANTHER" id="PTHR10009:SF18">
    <property type="entry name" value="PROTEIN YELLOW-LIKE PROTEIN"/>
    <property type="match status" value="1"/>
</dbReference>
<dbReference type="InterPro" id="IPR011042">
    <property type="entry name" value="6-blade_b-propeller_TolB-like"/>
</dbReference>
<feature type="chain" id="PRO_5047358072" evidence="4">
    <location>
        <begin position="27"/>
        <end position="436"/>
    </location>
</feature>
<dbReference type="InterPro" id="IPR017996">
    <property type="entry name" value="MRJP/yellow-related"/>
</dbReference>
<evidence type="ECO:0000313" key="6">
    <source>
        <dbReference type="RefSeq" id="XP_012940503.1"/>
    </source>
</evidence>
<dbReference type="Proteomes" id="UP000694888">
    <property type="component" value="Unplaced"/>
</dbReference>
<feature type="signal peptide" evidence="4">
    <location>
        <begin position="1"/>
        <end position="26"/>
    </location>
</feature>
<evidence type="ECO:0000313" key="5">
    <source>
        <dbReference type="Proteomes" id="UP000694888"/>
    </source>
</evidence>
<dbReference type="GeneID" id="101846150"/>
<sequence>MGTQILMTSFSVVACVFLSFAPPVSGEILHEFITLDWEWPNDTTRQQYIDSGDFVPELCQISGIEVDTIRDFYSASEIRSRIFVTVPKMRSVKGVPAGLNTVHKNETSNESFLRPYPNWEWQKQGDCSALQFPMSMAMDPNTGYLYVIDVGRVGVTTSNADNSCPPKLVVFDTRRSNDAILSYVFPDSVVSATSNFLNDITLDYVDPEAGNRVRYAYITDTFDKQIVVFDFSTNTSWSFQDLNSMGTDGDRNITIQGTTYTMDFAVNGISLSSSFNYLYYSSVGSRKLFQVPTWVLRKEKSDFSKYVRLVGTKKSNSDAIIFGHRNLYFGALAYDAVYRWDLVEDLNLQGVSEGEVTIQTQLPLAQNWETMQWVDGMTIGFDNQLYFITERAQLFHTGTMDFSGKQGANFRIFTYPIADKSYLSLPKAGHDSVIVG</sequence>
<dbReference type="SUPFAM" id="SSF63829">
    <property type="entry name" value="Calcium-dependent phosphotriesterase"/>
    <property type="match status" value="1"/>
</dbReference>
<gene>
    <name evidence="6" type="primary">LOC101846150</name>
</gene>
<dbReference type="PANTHER" id="PTHR10009">
    <property type="entry name" value="PROTEIN YELLOW-RELATED"/>
    <property type="match status" value="1"/>
</dbReference>
<evidence type="ECO:0000256" key="1">
    <source>
        <dbReference type="ARBA" id="ARBA00004613"/>
    </source>
</evidence>
<comment type="similarity">
    <text evidence="2">Belongs to the major royal jelly protein family.</text>
</comment>
<dbReference type="Gene3D" id="2.120.10.30">
    <property type="entry name" value="TolB, C-terminal domain"/>
    <property type="match status" value="1"/>
</dbReference>
<organism evidence="5 6">
    <name type="scientific">Aplysia californica</name>
    <name type="common">California sea hare</name>
    <dbReference type="NCBI Taxonomy" id="6500"/>
    <lineage>
        <taxon>Eukaryota</taxon>
        <taxon>Metazoa</taxon>
        <taxon>Spiralia</taxon>
        <taxon>Lophotrochozoa</taxon>
        <taxon>Mollusca</taxon>
        <taxon>Gastropoda</taxon>
        <taxon>Heterobranchia</taxon>
        <taxon>Euthyneura</taxon>
        <taxon>Tectipleura</taxon>
        <taxon>Aplysiida</taxon>
        <taxon>Aplysioidea</taxon>
        <taxon>Aplysiidae</taxon>
        <taxon>Aplysia</taxon>
    </lineage>
</organism>
<reference evidence="6" key="1">
    <citation type="submission" date="2025-08" db="UniProtKB">
        <authorList>
            <consortium name="RefSeq"/>
        </authorList>
    </citation>
    <scope>IDENTIFICATION</scope>
</reference>
<dbReference type="RefSeq" id="XP_012940503.1">
    <property type="nucleotide sequence ID" value="XM_013085049.2"/>
</dbReference>
<name>A0ABM1A476_APLCA</name>
<keyword evidence="4" id="KW-0732">Signal</keyword>
<keyword evidence="3" id="KW-0964">Secreted</keyword>
<accession>A0ABM1A476</accession>
<comment type="subcellular location">
    <subcellularLocation>
        <location evidence="1">Secreted</location>
    </subcellularLocation>
</comment>
<keyword evidence="5" id="KW-1185">Reference proteome</keyword>
<evidence type="ECO:0000256" key="4">
    <source>
        <dbReference type="SAM" id="SignalP"/>
    </source>
</evidence>
<protein>
    <submittedName>
        <fullName evidence="6">Major royal jelly protein 1</fullName>
    </submittedName>
</protein>
<proteinExistence type="inferred from homology"/>
<dbReference type="Pfam" id="PF03022">
    <property type="entry name" value="MRJP"/>
    <property type="match status" value="1"/>
</dbReference>
<evidence type="ECO:0000256" key="3">
    <source>
        <dbReference type="ARBA" id="ARBA00022525"/>
    </source>
</evidence>